<keyword evidence="4" id="KW-0349">Heme</keyword>
<comment type="cofactor">
    <cofactor evidence="1">
        <name>heme b</name>
        <dbReference type="ChEBI" id="CHEBI:60344"/>
    </cofactor>
</comment>
<feature type="binding site" evidence="8">
    <location>
        <position position="51"/>
    </location>
    <ligand>
        <name>Fe cation</name>
        <dbReference type="ChEBI" id="CHEBI:24875"/>
        <label>2</label>
    </ligand>
</feature>
<dbReference type="EMBL" id="JAAGYR010000006">
    <property type="protein sequence ID" value="NEN75515.1"/>
    <property type="molecule type" value="Genomic_DNA"/>
</dbReference>
<feature type="domain" description="Ferritin-like diiron" evidence="9">
    <location>
        <begin position="1"/>
        <end position="145"/>
    </location>
</feature>
<evidence type="ECO:0000256" key="2">
    <source>
        <dbReference type="ARBA" id="ARBA00008093"/>
    </source>
</evidence>
<feature type="binding site" evidence="8">
    <location>
        <position position="18"/>
    </location>
    <ligand>
        <name>Fe cation</name>
        <dbReference type="ChEBI" id="CHEBI:24875"/>
        <label>1</label>
    </ligand>
</feature>
<keyword evidence="5 7" id="KW-0479">Metal-binding</keyword>
<dbReference type="InterPro" id="IPR012347">
    <property type="entry name" value="Ferritin-like"/>
</dbReference>
<evidence type="ECO:0000256" key="6">
    <source>
        <dbReference type="ARBA" id="ARBA00023004"/>
    </source>
</evidence>
<evidence type="ECO:0000256" key="7">
    <source>
        <dbReference type="PIRNR" id="PIRNR002560"/>
    </source>
</evidence>
<dbReference type="SUPFAM" id="SSF47240">
    <property type="entry name" value="Ferritin-like"/>
    <property type="match status" value="1"/>
</dbReference>
<proteinExistence type="inferred from homology"/>
<dbReference type="PANTHER" id="PTHR30295:SF0">
    <property type="entry name" value="BACTERIOFERRITIN"/>
    <property type="match status" value="1"/>
</dbReference>
<feature type="binding site" description="axial binding residue" evidence="8">
    <location>
        <position position="52"/>
    </location>
    <ligand>
        <name>heme b</name>
        <dbReference type="ChEBI" id="CHEBI:60344"/>
        <note>ligand shared between dimeric partners</note>
    </ligand>
    <ligandPart>
        <name>Fe</name>
        <dbReference type="ChEBI" id="CHEBI:18248"/>
    </ligandPart>
</feature>
<dbReference type="CDD" id="cd00907">
    <property type="entry name" value="Bacterioferritin"/>
    <property type="match status" value="1"/>
</dbReference>
<dbReference type="Gene3D" id="1.20.1260.10">
    <property type="match status" value="1"/>
</dbReference>
<sequence length="156" mass="18203">MQAPDKVNSFLNKILKTELTAINQYFLHARMLKNWGLEGLGKAEYKKSIEEMKHSDKIIERVFMLEGLPNLQDLGKIRIGEDVADIIACDLALEREFHTDLKEAIEHMEKVQDYVTRRLLVDILDDNEEQIDWLETQQDLIESLGLENYLQSQIED</sequence>
<dbReference type="AlphaFoldDB" id="A0A6L9Y5L4"/>
<dbReference type="InterPro" id="IPR009040">
    <property type="entry name" value="Ferritin-like_diiron"/>
</dbReference>
<evidence type="ECO:0000313" key="11">
    <source>
        <dbReference type="Proteomes" id="UP000477651"/>
    </source>
</evidence>
<dbReference type="GO" id="GO:0020037">
    <property type="term" value="F:heme binding"/>
    <property type="evidence" value="ECO:0007669"/>
    <property type="project" value="TreeGrafter"/>
</dbReference>
<comment type="caution">
    <text evidence="10">The sequence shown here is derived from an EMBL/GenBank/DDBJ whole genome shotgun (WGS) entry which is preliminary data.</text>
</comment>
<dbReference type="GO" id="GO:0004322">
    <property type="term" value="F:ferroxidase activity"/>
    <property type="evidence" value="ECO:0007669"/>
    <property type="project" value="UniProtKB-ARBA"/>
</dbReference>
<keyword evidence="3 7" id="KW-0409">Iron storage</keyword>
<evidence type="ECO:0000256" key="4">
    <source>
        <dbReference type="ARBA" id="ARBA00022617"/>
    </source>
</evidence>
<organism evidence="10 11">
    <name type="scientific">Pelistega ratti</name>
    <dbReference type="NCBI Taxonomy" id="2652177"/>
    <lineage>
        <taxon>Bacteria</taxon>
        <taxon>Pseudomonadati</taxon>
        <taxon>Pseudomonadota</taxon>
        <taxon>Betaproteobacteria</taxon>
        <taxon>Burkholderiales</taxon>
        <taxon>Alcaligenaceae</taxon>
        <taxon>Pelistega</taxon>
    </lineage>
</organism>
<reference evidence="10 11" key="1">
    <citation type="submission" date="2020-02" db="EMBL/GenBank/DDBJ databases">
        <title>Pelistega sp. NLN82 were isolated from wild rodents of the Hainan Island.</title>
        <authorList>
            <person name="Niu N."/>
            <person name="Zhou J."/>
        </authorList>
    </citation>
    <scope>NUCLEOTIDE SEQUENCE [LARGE SCALE GENOMIC DNA]</scope>
    <source>
        <strain evidence="10 11">NLN82</strain>
    </source>
</reference>
<dbReference type="FunFam" id="1.20.1260.10:FF:000005">
    <property type="entry name" value="Bacterioferritin"/>
    <property type="match status" value="1"/>
</dbReference>
<evidence type="ECO:0000256" key="5">
    <source>
        <dbReference type="ARBA" id="ARBA00022723"/>
    </source>
</evidence>
<evidence type="ECO:0000256" key="8">
    <source>
        <dbReference type="PIRSR" id="PIRSR002560-1"/>
    </source>
</evidence>
<evidence type="ECO:0000313" key="10">
    <source>
        <dbReference type="EMBL" id="NEN75515.1"/>
    </source>
</evidence>
<accession>A0A6L9Y5L4</accession>
<dbReference type="GO" id="GO:0006826">
    <property type="term" value="P:iron ion transport"/>
    <property type="evidence" value="ECO:0007669"/>
    <property type="project" value="InterPro"/>
</dbReference>
<dbReference type="GO" id="GO:0008199">
    <property type="term" value="F:ferric iron binding"/>
    <property type="evidence" value="ECO:0007669"/>
    <property type="project" value="InterPro"/>
</dbReference>
<dbReference type="GO" id="GO:0005829">
    <property type="term" value="C:cytosol"/>
    <property type="evidence" value="ECO:0007669"/>
    <property type="project" value="TreeGrafter"/>
</dbReference>
<keyword evidence="6 7" id="KW-0408">Iron</keyword>
<feature type="binding site" evidence="8">
    <location>
        <position position="51"/>
    </location>
    <ligand>
        <name>Fe cation</name>
        <dbReference type="ChEBI" id="CHEBI:24875"/>
        <label>1</label>
    </ligand>
</feature>
<dbReference type="PIRSF" id="PIRSF002560">
    <property type="entry name" value="Bacterioferritin"/>
    <property type="match status" value="1"/>
</dbReference>
<dbReference type="PRINTS" id="PR00601">
    <property type="entry name" value="BACFERRITIN"/>
</dbReference>
<dbReference type="InterPro" id="IPR008331">
    <property type="entry name" value="Ferritin_DPS_dom"/>
</dbReference>
<keyword evidence="11" id="KW-1185">Reference proteome</keyword>
<dbReference type="Proteomes" id="UP000477651">
    <property type="component" value="Unassembled WGS sequence"/>
</dbReference>
<evidence type="ECO:0000256" key="1">
    <source>
        <dbReference type="ARBA" id="ARBA00001970"/>
    </source>
</evidence>
<dbReference type="InterPro" id="IPR009078">
    <property type="entry name" value="Ferritin-like_SF"/>
</dbReference>
<evidence type="ECO:0000256" key="3">
    <source>
        <dbReference type="ARBA" id="ARBA00022434"/>
    </source>
</evidence>
<comment type="similarity">
    <text evidence="2 7">Belongs to the bacterioferritin family.</text>
</comment>
<gene>
    <name evidence="10" type="primary">bfr</name>
    <name evidence="10" type="ORF">F9B74_04130</name>
</gene>
<feature type="binding site" evidence="8">
    <location>
        <position position="94"/>
    </location>
    <ligand>
        <name>Fe cation</name>
        <dbReference type="ChEBI" id="CHEBI:24875"/>
        <label>2</label>
    </ligand>
</feature>
<feature type="binding site" evidence="8">
    <location>
        <position position="54"/>
    </location>
    <ligand>
        <name>Fe cation</name>
        <dbReference type="ChEBI" id="CHEBI:24875"/>
        <label>1</label>
    </ligand>
</feature>
<dbReference type="Pfam" id="PF00210">
    <property type="entry name" value="Ferritin"/>
    <property type="match status" value="1"/>
</dbReference>
<name>A0A6L9Y5L4_9BURK</name>
<dbReference type="NCBIfam" id="TIGR00754">
    <property type="entry name" value="bfr"/>
    <property type="match status" value="1"/>
</dbReference>
<feature type="binding site" evidence="8">
    <location>
        <position position="50"/>
    </location>
    <ligand>
        <name>Fe cation</name>
        <dbReference type="ChEBI" id="CHEBI:24875"/>
        <label>3</label>
    </ligand>
</feature>
<protein>
    <recommendedName>
        <fullName evidence="7">Bacterioferritin</fullName>
    </recommendedName>
</protein>
<dbReference type="InterPro" id="IPR002024">
    <property type="entry name" value="Bacterioferritin"/>
</dbReference>
<dbReference type="RefSeq" id="WP_159991516.1">
    <property type="nucleotide sequence ID" value="NZ_CP047165.1"/>
</dbReference>
<dbReference type="GO" id="GO:0006879">
    <property type="term" value="P:intracellular iron ion homeostasis"/>
    <property type="evidence" value="ECO:0007669"/>
    <property type="project" value="UniProtKB-KW"/>
</dbReference>
<dbReference type="GO" id="GO:0140315">
    <property type="term" value="F:iron ion sequestering activity"/>
    <property type="evidence" value="ECO:0007669"/>
    <property type="project" value="UniProtKB-ARBA"/>
</dbReference>
<evidence type="ECO:0000259" key="9">
    <source>
        <dbReference type="PROSITE" id="PS50905"/>
    </source>
</evidence>
<dbReference type="PANTHER" id="PTHR30295">
    <property type="entry name" value="BACTERIOFERRITIN"/>
    <property type="match status" value="1"/>
</dbReference>
<dbReference type="PROSITE" id="PS50905">
    <property type="entry name" value="FERRITIN_LIKE"/>
    <property type="match status" value="1"/>
</dbReference>